<keyword evidence="2" id="KW-1185">Reference proteome</keyword>
<proteinExistence type="predicted"/>
<organism evidence="1 2">
    <name type="scientific">Weissella diestrammenae</name>
    <dbReference type="NCBI Taxonomy" id="1162633"/>
    <lineage>
        <taxon>Bacteria</taxon>
        <taxon>Bacillati</taxon>
        <taxon>Bacillota</taxon>
        <taxon>Bacilli</taxon>
        <taxon>Lactobacillales</taxon>
        <taxon>Lactobacillaceae</taxon>
        <taxon>Weissella</taxon>
    </lineage>
</organism>
<dbReference type="EMBL" id="CP060724">
    <property type="protein sequence ID" value="QNN75272.1"/>
    <property type="molecule type" value="Genomic_DNA"/>
</dbReference>
<dbReference type="RefSeq" id="WP_187529106.1">
    <property type="nucleotide sequence ID" value="NZ_CP060724.1"/>
</dbReference>
<name>A0A7G9T597_9LACO</name>
<dbReference type="AlphaFoldDB" id="A0A7G9T597"/>
<reference evidence="1 2" key="1">
    <citation type="submission" date="2020-08" db="EMBL/GenBank/DDBJ databases">
        <title>Genome sequence of Weissella diestrammenae KACC 16890T.</title>
        <authorList>
            <person name="Hyun D.-W."/>
            <person name="Bae J.-W."/>
        </authorList>
    </citation>
    <scope>NUCLEOTIDE SEQUENCE [LARGE SCALE GENOMIC DNA]</scope>
    <source>
        <strain evidence="1 2">KACC 16890</strain>
    </source>
</reference>
<protein>
    <submittedName>
        <fullName evidence="1">Uncharacterized protein</fullName>
    </submittedName>
</protein>
<dbReference type="Proteomes" id="UP000515800">
    <property type="component" value="Chromosome"/>
</dbReference>
<gene>
    <name evidence="1" type="ORF">H9L19_07895</name>
</gene>
<evidence type="ECO:0000313" key="2">
    <source>
        <dbReference type="Proteomes" id="UP000515800"/>
    </source>
</evidence>
<sequence length="114" mass="13276">MNTKELNQQLRGMMLAQFGVDRVLTVTDLSNDDLHAMRQYTTDEILIEQIDLYIVKNDYVELINSIDTYQHINHINGMGVMQERSKKRHIIERFAKEGTADQQKIAKNALKNIK</sequence>
<evidence type="ECO:0000313" key="1">
    <source>
        <dbReference type="EMBL" id="QNN75272.1"/>
    </source>
</evidence>
<dbReference type="KEGG" id="wdi:H9L19_07895"/>
<accession>A0A7G9T597</accession>